<name>A0A1E3AR51_9FIRM</name>
<feature type="transmembrane region" description="Helical" evidence="7">
    <location>
        <begin position="215"/>
        <end position="237"/>
    </location>
</feature>
<feature type="transmembrane region" description="Helical" evidence="7">
    <location>
        <begin position="12"/>
        <end position="38"/>
    </location>
</feature>
<dbReference type="PROSITE" id="PS50928">
    <property type="entry name" value="ABC_TM1"/>
    <property type="match status" value="1"/>
</dbReference>
<keyword evidence="6 7" id="KW-0472">Membrane</keyword>
<dbReference type="InterPro" id="IPR035906">
    <property type="entry name" value="MetI-like_sf"/>
</dbReference>
<keyword evidence="2 7" id="KW-0813">Transport</keyword>
<organism evidence="9 10">
    <name type="scientific">Eisenbergiella tayi</name>
    <dbReference type="NCBI Taxonomy" id="1432052"/>
    <lineage>
        <taxon>Bacteria</taxon>
        <taxon>Bacillati</taxon>
        <taxon>Bacillota</taxon>
        <taxon>Clostridia</taxon>
        <taxon>Lachnospirales</taxon>
        <taxon>Lachnospiraceae</taxon>
        <taxon>Eisenbergiella</taxon>
    </lineage>
</organism>
<keyword evidence="4 7" id="KW-0812">Transmembrane</keyword>
<dbReference type="Gene3D" id="1.10.3720.10">
    <property type="entry name" value="MetI-like"/>
    <property type="match status" value="1"/>
</dbReference>
<reference evidence="9 10" key="1">
    <citation type="submission" date="2016-07" db="EMBL/GenBank/DDBJ databases">
        <title>Characterization of isolates of Eisenbergiella tayi derived from blood cultures, using whole genome sequencing.</title>
        <authorList>
            <person name="Burdz T."/>
            <person name="Wiebe D."/>
            <person name="Huynh C."/>
            <person name="Bernard K."/>
        </authorList>
    </citation>
    <scope>NUCLEOTIDE SEQUENCE [LARGE SCALE GENOMIC DNA]</scope>
    <source>
        <strain evidence="9 10">NML 120489</strain>
    </source>
</reference>
<protein>
    <submittedName>
        <fullName evidence="9">sn-glycerol-3-phosphate transport system permease protein UgpA</fullName>
    </submittedName>
</protein>
<evidence type="ECO:0000256" key="6">
    <source>
        <dbReference type="ARBA" id="ARBA00023136"/>
    </source>
</evidence>
<gene>
    <name evidence="9" type="primary">ugpA_3</name>
    <name evidence="9" type="ORF">BEH84_03035</name>
</gene>
<accession>A0A1E3AR51</accession>
<dbReference type="Pfam" id="PF00528">
    <property type="entry name" value="BPD_transp_1"/>
    <property type="match status" value="1"/>
</dbReference>
<dbReference type="PATRIC" id="fig|1432052.3.peg.3357"/>
<dbReference type="PANTHER" id="PTHR43227:SF11">
    <property type="entry name" value="BLL4140 PROTEIN"/>
    <property type="match status" value="1"/>
</dbReference>
<evidence type="ECO:0000256" key="4">
    <source>
        <dbReference type="ARBA" id="ARBA00022692"/>
    </source>
</evidence>
<dbReference type="GO" id="GO:0005886">
    <property type="term" value="C:plasma membrane"/>
    <property type="evidence" value="ECO:0007669"/>
    <property type="project" value="UniProtKB-SubCell"/>
</dbReference>
<dbReference type="RefSeq" id="WP_069157921.1">
    <property type="nucleotide sequence ID" value="NZ_MCGI01000003.1"/>
</dbReference>
<evidence type="ECO:0000259" key="8">
    <source>
        <dbReference type="PROSITE" id="PS50928"/>
    </source>
</evidence>
<proteinExistence type="inferred from homology"/>
<dbReference type="InterPro" id="IPR050809">
    <property type="entry name" value="UgpAE/MalFG_permease"/>
</dbReference>
<dbReference type="GO" id="GO:0055085">
    <property type="term" value="P:transmembrane transport"/>
    <property type="evidence" value="ECO:0007669"/>
    <property type="project" value="InterPro"/>
</dbReference>
<keyword evidence="3" id="KW-1003">Cell membrane</keyword>
<dbReference type="Proteomes" id="UP000095003">
    <property type="component" value="Unassembled WGS sequence"/>
</dbReference>
<keyword evidence="5 7" id="KW-1133">Transmembrane helix</keyword>
<dbReference type="PROSITE" id="PS51257">
    <property type="entry name" value="PROKAR_LIPOPROTEIN"/>
    <property type="match status" value="1"/>
</dbReference>
<dbReference type="EMBL" id="MCGI01000003">
    <property type="protein sequence ID" value="ODM10606.1"/>
    <property type="molecule type" value="Genomic_DNA"/>
</dbReference>
<dbReference type="SUPFAM" id="SSF161098">
    <property type="entry name" value="MetI-like"/>
    <property type="match status" value="1"/>
</dbReference>
<comment type="caution">
    <text evidence="9">The sequence shown here is derived from an EMBL/GenBank/DDBJ whole genome shotgun (WGS) entry which is preliminary data.</text>
</comment>
<evidence type="ECO:0000313" key="10">
    <source>
        <dbReference type="Proteomes" id="UP000095003"/>
    </source>
</evidence>
<comment type="subcellular location">
    <subcellularLocation>
        <location evidence="1 7">Cell membrane</location>
        <topology evidence="1 7">Multi-pass membrane protein</topology>
    </subcellularLocation>
</comment>
<comment type="similarity">
    <text evidence="7">Belongs to the binding-protein-dependent transport system permease family.</text>
</comment>
<feature type="transmembrane region" description="Helical" evidence="7">
    <location>
        <begin position="158"/>
        <end position="180"/>
    </location>
</feature>
<evidence type="ECO:0000256" key="2">
    <source>
        <dbReference type="ARBA" id="ARBA00022448"/>
    </source>
</evidence>
<evidence type="ECO:0000313" key="9">
    <source>
        <dbReference type="EMBL" id="ODM10606.1"/>
    </source>
</evidence>
<dbReference type="PANTHER" id="PTHR43227">
    <property type="entry name" value="BLL4140 PROTEIN"/>
    <property type="match status" value="1"/>
</dbReference>
<dbReference type="InterPro" id="IPR000515">
    <property type="entry name" value="MetI-like"/>
</dbReference>
<feature type="transmembrane region" description="Helical" evidence="7">
    <location>
        <begin position="104"/>
        <end position="125"/>
    </location>
</feature>
<feature type="domain" description="ABC transmembrane type-1" evidence="8">
    <location>
        <begin position="70"/>
        <end position="284"/>
    </location>
</feature>
<evidence type="ECO:0000256" key="3">
    <source>
        <dbReference type="ARBA" id="ARBA00022475"/>
    </source>
</evidence>
<evidence type="ECO:0000256" key="5">
    <source>
        <dbReference type="ARBA" id="ARBA00022989"/>
    </source>
</evidence>
<feature type="transmembrane region" description="Helical" evidence="7">
    <location>
        <begin position="263"/>
        <end position="284"/>
    </location>
</feature>
<evidence type="ECO:0000256" key="1">
    <source>
        <dbReference type="ARBA" id="ARBA00004651"/>
    </source>
</evidence>
<feature type="transmembrane region" description="Helical" evidence="7">
    <location>
        <begin position="70"/>
        <end position="95"/>
    </location>
</feature>
<dbReference type="AlphaFoldDB" id="A0A1E3AR51"/>
<evidence type="ECO:0000256" key="7">
    <source>
        <dbReference type="RuleBase" id="RU363032"/>
    </source>
</evidence>
<dbReference type="CDD" id="cd06261">
    <property type="entry name" value="TM_PBP2"/>
    <property type="match status" value="1"/>
</dbReference>
<sequence length="293" mass="32858">MDKVRKNKTALIIFLLPATILFVIIIIVPIFMSCYYSLLKWDGMTTGKFVGFDNYINLFKDTSIQFPKTLWHAVVIAIFSVFIQLPISLALALILAKGIKGERFFLSVFFIPVLISSVVIGQLWLKIYNPNYGLLNTFLKTVGFSGWVHTWLGEEKTALAAVMVPILWQFIGYHMLLFYAGIKSVPRELIEAAQVDSATSWQINTRIIIPQIKPIIRMCTIFAVVGSFKTFDMIYVLTNGGPSHASEVPSTLMINLIFGRNQYGLGSAVAVIIIILCFAFAIGIKRIFKVEGE</sequence>
<dbReference type="GeneID" id="93303253"/>